<organism evidence="2 3">
    <name type="scientific">Methanospirillum hungatei JF-1 (strain ATCC 27890 / DSM 864 / NBRC 100397 / JF-1)</name>
    <dbReference type="NCBI Taxonomy" id="323259"/>
    <lineage>
        <taxon>Archaea</taxon>
        <taxon>Methanobacteriati</taxon>
        <taxon>Methanobacteriota</taxon>
        <taxon>Stenosarchaea group</taxon>
        <taxon>Methanomicrobia</taxon>
        <taxon>Methanomicrobiales</taxon>
        <taxon>Methanospirillaceae</taxon>
        <taxon>Methanospirillum</taxon>
    </lineage>
</organism>
<evidence type="ECO:0000259" key="1">
    <source>
        <dbReference type="Pfam" id="PF12802"/>
    </source>
</evidence>
<proteinExistence type="predicted"/>
<dbReference type="EnsemblBacteria" id="ABD40335">
    <property type="protein sequence ID" value="ABD40335"/>
    <property type="gene ID" value="Mhun_0575"/>
</dbReference>
<feature type="domain" description="HTH marR-type" evidence="1">
    <location>
        <begin position="25"/>
        <end position="79"/>
    </location>
</feature>
<protein>
    <recommendedName>
        <fullName evidence="1">HTH marR-type domain-containing protein</fullName>
    </recommendedName>
</protein>
<keyword evidence="3" id="KW-1185">Reference proteome</keyword>
<dbReference type="HOGENOM" id="CLU_163103_0_0_2"/>
<dbReference type="SUPFAM" id="SSF46785">
    <property type="entry name" value="Winged helix' DNA-binding domain"/>
    <property type="match status" value="1"/>
</dbReference>
<dbReference type="KEGG" id="mhu:Mhun_0575"/>
<accession>Q2FLE2</accession>
<reference evidence="3" key="1">
    <citation type="journal article" date="2016" name="Stand. Genomic Sci.">
        <title>Complete genome sequence of Methanospirillum hungatei type strain JF1.</title>
        <authorList>
            <person name="Gunsalus R.P."/>
            <person name="Cook L.E."/>
            <person name="Crable B."/>
            <person name="Rohlin L."/>
            <person name="McDonald E."/>
            <person name="Mouttaki H."/>
            <person name="Sieber J.R."/>
            <person name="Poweleit N."/>
            <person name="Zhou H."/>
            <person name="Lapidus A.L."/>
            <person name="Daligault H.E."/>
            <person name="Land M."/>
            <person name="Gilna P."/>
            <person name="Ivanova N."/>
            <person name="Kyrpides N."/>
            <person name="Culley D.E."/>
            <person name="McInerney M.J."/>
        </authorList>
    </citation>
    <scope>NUCLEOTIDE SEQUENCE [LARGE SCALE GENOMIC DNA]</scope>
    <source>
        <strain evidence="3">ATCC 27890 / DSM 864 / NBRC 100397 / JF-1</strain>
    </source>
</reference>
<dbReference type="InterPro" id="IPR000835">
    <property type="entry name" value="HTH_MarR-typ"/>
</dbReference>
<dbReference type="InterPro" id="IPR036390">
    <property type="entry name" value="WH_DNA-bd_sf"/>
</dbReference>
<name>Q2FLE2_METHJ</name>
<dbReference type="eggNOG" id="arCOG04377">
    <property type="taxonomic scope" value="Archaea"/>
</dbReference>
<dbReference type="Pfam" id="PF12802">
    <property type="entry name" value="MarR_2"/>
    <property type="match status" value="1"/>
</dbReference>
<gene>
    <name evidence="2" type="ordered locus">Mhun_0575</name>
</gene>
<dbReference type="InParanoid" id="Q2FLE2"/>
<dbReference type="Gene3D" id="1.10.10.10">
    <property type="entry name" value="Winged helix-like DNA-binding domain superfamily/Winged helix DNA-binding domain"/>
    <property type="match status" value="1"/>
</dbReference>
<dbReference type="Proteomes" id="UP000001941">
    <property type="component" value="Chromosome"/>
</dbReference>
<dbReference type="InterPro" id="IPR036388">
    <property type="entry name" value="WH-like_DNA-bd_sf"/>
</dbReference>
<sequence>MVGTHTLLQFSKGEEEIADLFWDIGLKKNTARVLVLMIRDDDLTSREIERICDLRQPEVSIALSDLMKRKWVKDVRHAREGKGRPTMIYHLIKSLDDILEELKTEIVGDYEVKLKEIEKVRDMLKGNIS</sequence>
<dbReference type="EMBL" id="CP000254">
    <property type="protein sequence ID" value="ABD40335.1"/>
    <property type="molecule type" value="Genomic_DNA"/>
</dbReference>
<dbReference type="GeneID" id="3922372"/>
<evidence type="ECO:0000313" key="3">
    <source>
        <dbReference type="Proteomes" id="UP000001941"/>
    </source>
</evidence>
<dbReference type="RefSeq" id="WP_011447621.1">
    <property type="nucleotide sequence ID" value="NC_007796.1"/>
</dbReference>
<dbReference type="OrthoDB" id="55633at2157"/>
<evidence type="ECO:0000313" key="2">
    <source>
        <dbReference type="EMBL" id="ABD40335.1"/>
    </source>
</evidence>
<dbReference type="GO" id="GO:0003700">
    <property type="term" value="F:DNA-binding transcription factor activity"/>
    <property type="evidence" value="ECO:0007669"/>
    <property type="project" value="InterPro"/>
</dbReference>
<dbReference type="AlphaFoldDB" id="Q2FLE2"/>